<keyword evidence="7" id="KW-0694">RNA-binding</keyword>
<evidence type="ECO:0000256" key="12">
    <source>
        <dbReference type="PIRSR" id="PIRSR006621-1"/>
    </source>
</evidence>
<dbReference type="PANTHER" id="PTHR45846">
    <property type="entry name" value="TRNA-DIHYDROURIDINE(47) SYNTHASE [NAD(P)(+)]-LIKE"/>
    <property type="match status" value="1"/>
</dbReference>
<evidence type="ECO:0000256" key="1">
    <source>
        <dbReference type="ARBA" id="ARBA00002790"/>
    </source>
</evidence>
<evidence type="ECO:0000256" key="9">
    <source>
        <dbReference type="ARBA" id="ARBA00048205"/>
    </source>
</evidence>
<feature type="binding site" evidence="13">
    <location>
        <begin position="17"/>
        <end position="19"/>
    </location>
    <ligand>
        <name>FMN</name>
        <dbReference type="ChEBI" id="CHEBI:58210"/>
    </ligand>
</feature>
<evidence type="ECO:0000256" key="5">
    <source>
        <dbReference type="ARBA" id="ARBA00022694"/>
    </source>
</evidence>
<comment type="function">
    <text evidence="1 11">Catalyzes the synthesis of 5,6-dihydrouridine (D), a modified base found in the D-loop of most tRNAs, via the reduction of the C5-C6 double bond in target uridines.</text>
</comment>
<evidence type="ECO:0000256" key="6">
    <source>
        <dbReference type="ARBA" id="ARBA00022857"/>
    </source>
</evidence>
<sequence>MKLNWKNLPRPIIALSPMADMTDSAFCRTVKYVMSKSGADVETRIANFVMFREMVSAEAVVRGNNKTLDMTEIHPDERPLVQQIFGSDPDVMAEATRIIDREHNPEGFDINMGCPVYKLVCNFNGASLMKEPERAAAIVKAMKAVTSKPISVKIRLGWGDPTECFAFAKALEEAGADLLTVHGRTRMQGYSGESDWEMIRKLKETVSIPILANGDMFTAPLAMKALEHTKCDGILIARGALGNPWIFAQIEEMLIGKSPKVISIEERVDTIRFHLGLHIEQYGEKAVTTFRKHLTWYLKGLDGAKKYKERLHTAPSREEVETILEEMRLDPDMKDAIAHRDAAHPNAGERMKLTK</sequence>
<proteinExistence type="inferred from homology"/>
<evidence type="ECO:0000256" key="13">
    <source>
        <dbReference type="PIRSR" id="PIRSR006621-2"/>
    </source>
</evidence>
<comment type="cofactor">
    <cofactor evidence="11 13">
        <name>FMN</name>
        <dbReference type="ChEBI" id="CHEBI:58210"/>
    </cofactor>
</comment>
<feature type="binding site" evidence="13">
    <location>
        <position position="182"/>
    </location>
    <ligand>
        <name>FMN</name>
        <dbReference type="ChEBI" id="CHEBI:58210"/>
    </ligand>
</feature>
<comment type="catalytic activity">
    <reaction evidence="9">
        <text>a 5,6-dihydrouridine in tRNA + NADP(+) = a uridine in tRNA + NADPH + H(+)</text>
        <dbReference type="Rhea" id="RHEA:23624"/>
        <dbReference type="Rhea" id="RHEA-COMP:13339"/>
        <dbReference type="Rhea" id="RHEA-COMP:13887"/>
        <dbReference type="ChEBI" id="CHEBI:15378"/>
        <dbReference type="ChEBI" id="CHEBI:57783"/>
        <dbReference type="ChEBI" id="CHEBI:58349"/>
        <dbReference type="ChEBI" id="CHEBI:65315"/>
        <dbReference type="ChEBI" id="CHEBI:74443"/>
    </reaction>
</comment>
<keyword evidence="13" id="KW-0547">Nucleotide-binding</keyword>
<keyword evidence="4 11" id="KW-0288">FMN</keyword>
<keyword evidence="3 11" id="KW-0285">Flavoprotein</keyword>
<dbReference type="Gene3D" id="1.10.1200.80">
    <property type="entry name" value="Putative flavin oxidoreducatase, domain 2"/>
    <property type="match status" value="1"/>
</dbReference>
<dbReference type="InterPro" id="IPR004652">
    <property type="entry name" value="DusB-like"/>
</dbReference>
<dbReference type="InterPro" id="IPR013785">
    <property type="entry name" value="Aldolase_TIM"/>
</dbReference>
<dbReference type="Pfam" id="PF01207">
    <property type="entry name" value="Dus"/>
    <property type="match status" value="1"/>
</dbReference>
<dbReference type="GO" id="GO:0050660">
    <property type="term" value="F:flavin adenine dinucleotide binding"/>
    <property type="evidence" value="ECO:0007669"/>
    <property type="project" value="InterPro"/>
</dbReference>
<organism evidence="15 16">
    <name type="scientific">Candidatus Uhrbacteria bacterium RIFCSPLOWO2_02_FULL_48_18</name>
    <dbReference type="NCBI Taxonomy" id="1802408"/>
    <lineage>
        <taxon>Bacteria</taxon>
        <taxon>Candidatus Uhriibacteriota</taxon>
    </lineage>
</organism>
<feature type="active site" description="Proton donor" evidence="12">
    <location>
        <position position="114"/>
    </location>
</feature>
<comment type="catalytic activity">
    <reaction evidence="10">
        <text>a 5,6-dihydrouridine in tRNA + NAD(+) = a uridine in tRNA + NADH + H(+)</text>
        <dbReference type="Rhea" id="RHEA:54452"/>
        <dbReference type="Rhea" id="RHEA-COMP:13339"/>
        <dbReference type="Rhea" id="RHEA-COMP:13887"/>
        <dbReference type="ChEBI" id="CHEBI:15378"/>
        <dbReference type="ChEBI" id="CHEBI:57540"/>
        <dbReference type="ChEBI" id="CHEBI:57945"/>
        <dbReference type="ChEBI" id="CHEBI:65315"/>
        <dbReference type="ChEBI" id="CHEBI:74443"/>
    </reaction>
</comment>
<dbReference type="EC" id="1.3.1.-" evidence="11"/>
<dbReference type="NCBIfam" id="TIGR00737">
    <property type="entry name" value="nifR3_yhdG"/>
    <property type="match status" value="1"/>
</dbReference>
<feature type="binding site" evidence="13">
    <location>
        <begin position="237"/>
        <end position="238"/>
    </location>
    <ligand>
        <name>FMN</name>
        <dbReference type="ChEBI" id="CHEBI:58210"/>
    </ligand>
</feature>
<dbReference type="EMBL" id="MGEQ01000003">
    <property type="protein sequence ID" value="OGL87069.1"/>
    <property type="molecule type" value="Genomic_DNA"/>
</dbReference>
<keyword evidence="8 11" id="KW-0560">Oxidoreductase</keyword>
<feature type="binding site" evidence="13">
    <location>
        <position position="153"/>
    </location>
    <ligand>
        <name>FMN</name>
        <dbReference type="ChEBI" id="CHEBI:58210"/>
    </ligand>
</feature>
<dbReference type="InterPro" id="IPR001269">
    <property type="entry name" value="DUS_fam"/>
</dbReference>
<keyword evidence="5 11" id="KW-0819">tRNA processing</keyword>
<feature type="binding site" evidence="13">
    <location>
        <position position="83"/>
    </location>
    <ligand>
        <name>FMN</name>
        <dbReference type="ChEBI" id="CHEBI:58210"/>
    </ligand>
</feature>
<evidence type="ECO:0000256" key="2">
    <source>
        <dbReference type="ARBA" id="ARBA00022555"/>
    </source>
</evidence>
<dbReference type="AlphaFoldDB" id="A0A1F7V970"/>
<dbReference type="SUPFAM" id="SSF51395">
    <property type="entry name" value="FMN-linked oxidoreductases"/>
    <property type="match status" value="1"/>
</dbReference>
<evidence type="ECO:0000259" key="14">
    <source>
        <dbReference type="Pfam" id="PF01207"/>
    </source>
</evidence>
<reference evidence="15 16" key="1">
    <citation type="journal article" date="2016" name="Nat. Commun.">
        <title>Thousands of microbial genomes shed light on interconnected biogeochemical processes in an aquifer system.</title>
        <authorList>
            <person name="Anantharaman K."/>
            <person name="Brown C.T."/>
            <person name="Hug L.A."/>
            <person name="Sharon I."/>
            <person name="Castelle C.J."/>
            <person name="Probst A.J."/>
            <person name="Thomas B.C."/>
            <person name="Singh A."/>
            <person name="Wilkins M.J."/>
            <person name="Karaoz U."/>
            <person name="Brodie E.L."/>
            <person name="Williams K.H."/>
            <person name="Hubbard S.S."/>
            <person name="Banfield J.F."/>
        </authorList>
    </citation>
    <scope>NUCLEOTIDE SEQUENCE [LARGE SCALE GENOMIC DNA]</scope>
</reference>
<gene>
    <name evidence="15" type="ORF">A3I41_03950</name>
</gene>
<evidence type="ECO:0000256" key="10">
    <source>
        <dbReference type="ARBA" id="ARBA00048802"/>
    </source>
</evidence>
<comment type="caution">
    <text evidence="15">The sequence shown here is derived from an EMBL/GenBank/DDBJ whole genome shotgun (WGS) entry which is preliminary data.</text>
</comment>
<dbReference type="Gene3D" id="3.20.20.70">
    <property type="entry name" value="Aldolase class I"/>
    <property type="match status" value="1"/>
</dbReference>
<evidence type="ECO:0000256" key="7">
    <source>
        <dbReference type="ARBA" id="ARBA00022884"/>
    </source>
</evidence>
<dbReference type="GO" id="GO:0000049">
    <property type="term" value="F:tRNA binding"/>
    <property type="evidence" value="ECO:0007669"/>
    <property type="project" value="UniProtKB-KW"/>
</dbReference>
<evidence type="ECO:0000313" key="15">
    <source>
        <dbReference type="EMBL" id="OGL87069.1"/>
    </source>
</evidence>
<evidence type="ECO:0000256" key="11">
    <source>
        <dbReference type="PIRNR" id="PIRNR006621"/>
    </source>
</evidence>
<keyword evidence="6" id="KW-0521">NADP</keyword>
<comment type="similarity">
    <text evidence="11">Belongs to the dus family.</text>
</comment>
<feature type="domain" description="DUS-like FMN-binding" evidence="14">
    <location>
        <begin position="15"/>
        <end position="325"/>
    </location>
</feature>
<dbReference type="PIRSF" id="PIRSF006621">
    <property type="entry name" value="Dus"/>
    <property type="match status" value="1"/>
</dbReference>
<dbReference type="CDD" id="cd02801">
    <property type="entry name" value="DUS_like_FMN"/>
    <property type="match status" value="1"/>
</dbReference>
<accession>A0A1F7V970</accession>
<dbReference type="GO" id="GO:0017150">
    <property type="term" value="F:tRNA dihydrouridine synthase activity"/>
    <property type="evidence" value="ECO:0007669"/>
    <property type="project" value="InterPro"/>
</dbReference>
<evidence type="ECO:0000256" key="8">
    <source>
        <dbReference type="ARBA" id="ARBA00023002"/>
    </source>
</evidence>
<evidence type="ECO:0000313" key="16">
    <source>
        <dbReference type="Proteomes" id="UP000176593"/>
    </source>
</evidence>
<dbReference type="PANTHER" id="PTHR45846:SF1">
    <property type="entry name" value="TRNA-DIHYDROURIDINE(47) SYNTHASE [NAD(P)(+)]-LIKE"/>
    <property type="match status" value="1"/>
</dbReference>
<dbReference type="InterPro" id="IPR024036">
    <property type="entry name" value="tRNA-dHydroUridine_Synthase_C"/>
</dbReference>
<evidence type="ECO:0000256" key="4">
    <source>
        <dbReference type="ARBA" id="ARBA00022643"/>
    </source>
</evidence>
<protein>
    <recommendedName>
        <fullName evidence="11">tRNA-dihydrouridine synthase</fullName>
        <ecNumber evidence="11">1.3.1.-</ecNumber>
    </recommendedName>
</protein>
<keyword evidence="2" id="KW-0820">tRNA-binding</keyword>
<evidence type="ECO:0000256" key="3">
    <source>
        <dbReference type="ARBA" id="ARBA00022630"/>
    </source>
</evidence>
<dbReference type="InterPro" id="IPR035587">
    <property type="entry name" value="DUS-like_FMN-bd"/>
</dbReference>
<name>A0A1F7V970_9BACT</name>
<dbReference type="Proteomes" id="UP000176593">
    <property type="component" value="Unassembled WGS sequence"/>
</dbReference>